<accession>A0A8R1XMX1</accession>
<dbReference type="InterPro" id="IPR036034">
    <property type="entry name" value="PDZ_sf"/>
</dbReference>
<dbReference type="EnsemblMetazoa" id="OVOC10662.1">
    <property type="protein sequence ID" value="OVOC10662.1"/>
    <property type="gene ID" value="WBGene00247471"/>
</dbReference>
<reference evidence="2" key="2">
    <citation type="submission" date="2022-06" db="UniProtKB">
        <authorList>
            <consortium name="EnsemblMetazoa"/>
        </authorList>
    </citation>
    <scope>IDENTIFICATION</scope>
</reference>
<dbReference type="Gene3D" id="2.30.42.10">
    <property type="match status" value="1"/>
</dbReference>
<evidence type="ECO:0000259" key="1">
    <source>
        <dbReference type="Pfam" id="PF00595"/>
    </source>
</evidence>
<dbReference type="InterPro" id="IPR001478">
    <property type="entry name" value="PDZ"/>
</dbReference>
<dbReference type="Pfam" id="PF00595">
    <property type="entry name" value="PDZ"/>
    <property type="match status" value="1"/>
</dbReference>
<reference evidence="3" key="1">
    <citation type="submission" date="2013-10" db="EMBL/GenBank/DDBJ databases">
        <title>Genome sequencing of Onchocerca volvulus.</title>
        <authorList>
            <person name="Cotton J."/>
            <person name="Tsai J."/>
            <person name="Stanley E."/>
            <person name="Tracey A."/>
            <person name="Holroyd N."/>
            <person name="Lustigman S."/>
            <person name="Berriman M."/>
        </authorList>
    </citation>
    <scope>NUCLEOTIDE SEQUENCE</scope>
</reference>
<dbReference type="SUPFAM" id="SSF50156">
    <property type="entry name" value="PDZ domain-like"/>
    <property type="match status" value="1"/>
</dbReference>
<dbReference type="AlphaFoldDB" id="A0A8R1XMX1"/>
<protein>
    <recommendedName>
        <fullName evidence="1">PDZ domain-containing protein</fullName>
    </recommendedName>
</protein>
<evidence type="ECO:0000313" key="2">
    <source>
        <dbReference type="EnsemblMetazoa" id="OVOC10662.1"/>
    </source>
</evidence>
<proteinExistence type="predicted"/>
<feature type="domain" description="PDZ" evidence="1">
    <location>
        <begin position="19"/>
        <end position="79"/>
    </location>
</feature>
<name>A0A8R1XMX1_ONCVO</name>
<dbReference type="PANTHER" id="PTHR31327">
    <property type="entry name" value="SPERM MEIOSIS PDZ DOMAIN CONTAINING PROTEINS-RELATED"/>
    <property type="match status" value="1"/>
</dbReference>
<keyword evidence="3" id="KW-1185">Reference proteome</keyword>
<dbReference type="OMA" id="IQFRMAV"/>
<dbReference type="EMBL" id="CMVM020000345">
    <property type="status" value="NOT_ANNOTATED_CDS"/>
    <property type="molecule type" value="Genomic_DNA"/>
</dbReference>
<organism evidence="2 3">
    <name type="scientific">Onchocerca volvulus</name>
    <dbReference type="NCBI Taxonomy" id="6282"/>
    <lineage>
        <taxon>Eukaryota</taxon>
        <taxon>Metazoa</taxon>
        <taxon>Ecdysozoa</taxon>
        <taxon>Nematoda</taxon>
        <taxon>Chromadorea</taxon>
        <taxon>Rhabditida</taxon>
        <taxon>Spirurina</taxon>
        <taxon>Spiruromorpha</taxon>
        <taxon>Filarioidea</taxon>
        <taxon>Onchocercidae</taxon>
        <taxon>Onchocerca</taxon>
    </lineage>
</organism>
<sequence length="239" mass="26609">MNWMIRDILRSHIETVLLKKPLGLRISKNKLQVTYIEESGASVGRVCVGDIIIAIDGQKINTIHELNSVLRKSSSVQMVLPMNDMIDVSEMLGLSVKYDAKERIQVNSTTVDSLSEVNEYPIASKTMLDHFIQAAVIESGQINFTIESLTGGIDSYGDQVELANDVLEIAQKQIMQFRNLTSKTLNLPSILRKQQTSKTCRKIVISENFVELPIGADFDPSKLKPCKGANIEMGTIQKK</sequence>
<dbReference type="InterPro" id="IPR040264">
    <property type="entry name" value="T15H9.4-like"/>
</dbReference>
<dbReference type="PANTHER" id="PTHR31327:SF3">
    <property type="entry name" value="PDZ DOMAIN-CONTAINING PROTEIN"/>
    <property type="match status" value="1"/>
</dbReference>
<evidence type="ECO:0000313" key="3">
    <source>
        <dbReference type="Proteomes" id="UP000024404"/>
    </source>
</evidence>
<dbReference type="Proteomes" id="UP000024404">
    <property type="component" value="Unassembled WGS sequence"/>
</dbReference>